<evidence type="ECO:0000313" key="2">
    <source>
        <dbReference type="EMBL" id="QZN95922.1"/>
    </source>
</evidence>
<keyword evidence="1" id="KW-0812">Transmembrane</keyword>
<sequence length="244" mass="27449">MTCHFVKWTGTEALPDLQRLPDALIAAAQELPAWRRERYLKSRALLAEMMFYFFGYPVLPAITLSPDEWPHFIDPYLPDFSLAYAGNTLAILLSEEGKVGIDIEIVHLRPAHVASIHTQTKTPAETAWINAQSDPLEAATQLCTLRQAITKISDPELSHGDNLRLHPASGRLRSTYFPSLEAISDIDGYLAWACARTPTINHLMTWRYQGNGVMHKTGEIIQQQRQSRSYIKLTSHVTEKVPSA</sequence>
<keyword evidence="3" id="KW-1185">Reference proteome</keyword>
<name>A0ABX9ALP1_9ENTR</name>
<organism evidence="2 3">
    <name type="scientific">Symbiopectobacterium purcellii</name>
    <dbReference type="NCBI Taxonomy" id="2871826"/>
    <lineage>
        <taxon>Bacteria</taxon>
        <taxon>Pseudomonadati</taxon>
        <taxon>Pseudomonadota</taxon>
        <taxon>Gammaproteobacteria</taxon>
        <taxon>Enterobacterales</taxon>
        <taxon>Enterobacteriaceae</taxon>
    </lineage>
</organism>
<reference evidence="2 3" key="1">
    <citation type="submission" date="2021-08" db="EMBL/GenBank/DDBJ databases">
        <title>Culture and genomic analysis of Symbiopectobacterium purcellii sp. nov. gen. nov., isolated from the leafhopper Empoasca decipiens.</title>
        <authorList>
            <person name="Nadal-Jimenez P."/>
            <person name="Siozios S."/>
            <person name="Halliday N."/>
            <person name="Camara M."/>
            <person name="Hurst G.D.D."/>
        </authorList>
    </citation>
    <scope>NUCLEOTIDE SEQUENCE [LARGE SCALE GENOMIC DNA]</scope>
    <source>
        <strain evidence="2 3">SyEd1</strain>
    </source>
</reference>
<accession>A0ABX9ALP1</accession>
<protein>
    <recommendedName>
        <fullName evidence="4">Phosphopantetheinyl transferase</fullName>
    </recommendedName>
</protein>
<proteinExistence type="predicted"/>
<keyword evidence="1" id="KW-1133">Transmembrane helix</keyword>
<dbReference type="Proteomes" id="UP000825886">
    <property type="component" value="Chromosome"/>
</dbReference>
<dbReference type="EMBL" id="CP081864">
    <property type="protein sequence ID" value="QZN95922.1"/>
    <property type="molecule type" value="Genomic_DNA"/>
</dbReference>
<dbReference type="RefSeq" id="WP_222158991.1">
    <property type="nucleotide sequence ID" value="NZ_CP081864.1"/>
</dbReference>
<feature type="transmembrane region" description="Helical" evidence="1">
    <location>
        <begin position="45"/>
        <end position="64"/>
    </location>
</feature>
<gene>
    <name evidence="2" type="ORF">K6K13_22935</name>
</gene>
<evidence type="ECO:0008006" key="4">
    <source>
        <dbReference type="Google" id="ProtNLM"/>
    </source>
</evidence>
<evidence type="ECO:0000313" key="3">
    <source>
        <dbReference type="Proteomes" id="UP000825886"/>
    </source>
</evidence>
<keyword evidence="1" id="KW-0472">Membrane</keyword>
<evidence type="ECO:0000256" key="1">
    <source>
        <dbReference type="SAM" id="Phobius"/>
    </source>
</evidence>